<evidence type="ECO:0000313" key="3">
    <source>
        <dbReference type="Proteomes" id="UP000193240"/>
    </source>
</evidence>
<gene>
    <name evidence="2" type="ORF">B5807_01921</name>
</gene>
<dbReference type="OMA" id="DSHVPIQ"/>
<feature type="region of interest" description="Disordered" evidence="1">
    <location>
        <begin position="373"/>
        <end position="509"/>
    </location>
</feature>
<sequence>MRYDNWDIILFPEDSNIPIPEYKTACYLSQDEDGHELPVLRTYIGSLKPDTRFRISVHHWGPPKPSPLMQEARRLAGLDITFTVQVLIDNNTLYFGDLASITNSPQEIAYEQRTFRSLRSNERPTSQPKQRLLFPRSDKNALLQTPAWQPRGTDNRIKIILSERLINSDGALESGNSDIVCFTFQHAPRDLLEQAGIAYPIIDPLRSLVGERATFKPPGAPRNTLAREIQRGARVHADLSPEPDDEPVRPPNPEPHQQPARRPSATAYPLDFIGHRGGGHPNLWNSPYGPLADDDISMGSWPSQRTTSTMSGLHYYDAPFPPYTVPPWPHNTAIPAQRTASNINSIRSRKENDAQQVMMAIRDDQFGQILEAISPSKKQRDKTVGLPSQPTRQGIQSHRPPKMAALSVPVRPSSAALSRSNASSDMNSISQQNAKRLSSDQTNSNTKARPKSSSNTQRHDGQKGNIRSKTSEQNPFVRGSQRWDSDISMREDTSNLSMPSRHQKRPASLSYKLGSAHAPSVIGEIKGRKEGLAANTIDFLDTGTRHDQSILPALNPDSFTKAKRTTDDPKRTPHGRQKARHIGASSEAEIIDVDVIDPNLAAGTTVDLAKLSPFEPGHKANMSSISSTGRLERQLYSALGEELGSFEQQMNTDGMGSELAQALSGTATRNGRSDSTVLDPTVSEFEPAAKRKREGAFGDEGGSSP</sequence>
<feature type="compositionally biased region" description="Low complexity" evidence="1">
    <location>
        <begin position="413"/>
        <end position="424"/>
    </location>
</feature>
<keyword evidence="3" id="KW-1185">Reference proteome</keyword>
<feature type="region of interest" description="Disordered" evidence="1">
    <location>
        <begin position="548"/>
        <end position="583"/>
    </location>
</feature>
<protein>
    <submittedName>
        <fullName evidence="2">Uncharacterized protein</fullName>
    </submittedName>
</protein>
<dbReference type="STRING" id="105696.A0A1Y2M9X7"/>
<feature type="compositionally biased region" description="Basic and acidic residues" evidence="1">
    <location>
        <begin position="481"/>
        <end position="493"/>
    </location>
</feature>
<organism evidence="2 3">
    <name type="scientific">Epicoccum nigrum</name>
    <name type="common">Soil fungus</name>
    <name type="synonym">Epicoccum purpurascens</name>
    <dbReference type="NCBI Taxonomy" id="105696"/>
    <lineage>
        <taxon>Eukaryota</taxon>
        <taxon>Fungi</taxon>
        <taxon>Dikarya</taxon>
        <taxon>Ascomycota</taxon>
        <taxon>Pezizomycotina</taxon>
        <taxon>Dothideomycetes</taxon>
        <taxon>Pleosporomycetidae</taxon>
        <taxon>Pleosporales</taxon>
        <taxon>Pleosporineae</taxon>
        <taxon>Didymellaceae</taxon>
        <taxon>Epicoccum</taxon>
    </lineage>
</organism>
<feature type="compositionally biased region" description="Polar residues" evidence="1">
    <location>
        <begin position="663"/>
        <end position="678"/>
    </location>
</feature>
<feature type="region of interest" description="Disordered" evidence="1">
    <location>
        <begin position="235"/>
        <end position="263"/>
    </location>
</feature>
<evidence type="ECO:0000256" key="1">
    <source>
        <dbReference type="SAM" id="MobiDB-lite"/>
    </source>
</evidence>
<proteinExistence type="predicted"/>
<dbReference type="EMBL" id="KZ107839">
    <property type="protein sequence ID" value="OSS52893.1"/>
    <property type="molecule type" value="Genomic_DNA"/>
</dbReference>
<dbReference type="Proteomes" id="UP000193240">
    <property type="component" value="Unassembled WGS sequence"/>
</dbReference>
<dbReference type="AlphaFoldDB" id="A0A1Y2M9X7"/>
<feature type="region of interest" description="Disordered" evidence="1">
    <location>
        <begin position="663"/>
        <end position="705"/>
    </location>
</feature>
<feature type="compositionally biased region" description="Polar residues" evidence="1">
    <location>
        <begin position="465"/>
        <end position="474"/>
    </location>
</feature>
<feature type="compositionally biased region" description="Polar residues" evidence="1">
    <location>
        <begin position="386"/>
        <end position="396"/>
    </location>
</feature>
<evidence type="ECO:0000313" key="2">
    <source>
        <dbReference type="EMBL" id="OSS52893.1"/>
    </source>
</evidence>
<feature type="compositionally biased region" description="Basic residues" evidence="1">
    <location>
        <begin position="572"/>
        <end position="581"/>
    </location>
</feature>
<accession>A0A1Y2M9X7</accession>
<feature type="compositionally biased region" description="Polar residues" evidence="1">
    <location>
        <begin position="425"/>
        <end position="456"/>
    </location>
</feature>
<dbReference type="InParanoid" id="A0A1Y2M9X7"/>
<reference evidence="2 3" key="1">
    <citation type="journal article" date="2017" name="Genome Announc.">
        <title>Genome sequence of the saprophytic ascomycete Epicoccum nigrum ICMP 19927 strain isolated from New Zealand.</title>
        <authorList>
            <person name="Fokin M."/>
            <person name="Fleetwood D."/>
            <person name="Weir B.S."/>
            <person name="Villas-Boas S.G."/>
        </authorList>
    </citation>
    <scope>NUCLEOTIDE SEQUENCE [LARGE SCALE GENOMIC DNA]</scope>
    <source>
        <strain evidence="2 3">ICMP 19927</strain>
    </source>
</reference>
<name>A0A1Y2M9X7_EPING</name>